<dbReference type="EMBL" id="JAAGOA010000004">
    <property type="protein sequence ID" value="NEE00140.1"/>
    <property type="molecule type" value="Genomic_DNA"/>
</dbReference>
<dbReference type="RefSeq" id="WP_163735284.1">
    <property type="nucleotide sequence ID" value="NZ_JAAGOA010000004.1"/>
</dbReference>
<name>A0A6L9S837_9ACTN</name>
<reference evidence="1 2" key="1">
    <citation type="submission" date="2020-02" db="EMBL/GenBank/DDBJ databases">
        <authorList>
            <person name="Li X.-J."/>
            <person name="Han X.-M."/>
        </authorList>
    </citation>
    <scope>NUCLEOTIDE SEQUENCE [LARGE SCALE GENOMIC DNA]</scope>
    <source>
        <strain evidence="1 2">CCTCC AB 2017055</strain>
    </source>
</reference>
<dbReference type="AlphaFoldDB" id="A0A6L9S837"/>
<dbReference type="Proteomes" id="UP000475214">
    <property type="component" value="Unassembled WGS sequence"/>
</dbReference>
<gene>
    <name evidence="1" type="ORF">G1H10_08145</name>
</gene>
<comment type="caution">
    <text evidence="1">The sequence shown here is derived from an EMBL/GenBank/DDBJ whole genome shotgun (WGS) entry which is preliminary data.</text>
</comment>
<evidence type="ECO:0000313" key="2">
    <source>
        <dbReference type="Proteomes" id="UP000475214"/>
    </source>
</evidence>
<keyword evidence="2" id="KW-1185">Reference proteome</keyword>
<protein>
    <submittedName>
        <fullName evidence="1">Uncharacterized protein</fullName>
    </submittedName>
</protein>
<organism evidence="1 2">
    <name type="scientific">Phytoactinopolyspora halotolerans</name>
    <dbReference type="NCBI Taxonomy" id="1981512"/>
    <lineage>
        <taxon>Bacteria</taxon>
        <taxon>Bacillati</taxon>
        <taxon>Actinomycetota</taxon>
        <taxon>Actinomycetes</taxon>
        <taxon>Jiangellales</taxon>
        <taxon>Jiangellaceae</taxon>
        <taxon>Phytoactinopolyspora</taxon>
    </lineage>
</organism>
<evidence type="ECO:0000313" key="1">
    <source>
        <dbReference type="EMBL" id="NEE00140.1"/>
    </source>
</evidence>
<sequence>MHPHIDAAIRNNVEWCDLVCRQHGVETRLGLDAWVALRRSPPLYPDAVTLVEHPSMDEVLRHVDESSGCSIKDSFGTLELSPRGFRPLFDAEWIRREPTAQHHRPDLQWSVVHKPEDLAGWGNAHGNGDVFIEGMLRAPTVAVVVAYDGEAVAAGAIANRSESVVGISNVFTVTAGIDETWSGAVAAISAVFPGLALVGYEAGTHLEAAYRAGFTSIGPLRIWVKD</sequence>
<accession>A0A6L9S837</accession>
<proteinExistence type="predicted"/>